<evidence type="ECO:0000256" key="2">
    <source>
        <dbReference type="PROSITE-ProRule" id="PRU00059"/>
    </source>
</evidence>
<evidence type="ECO:0000313" key="5">
    <source>
        <dbReference type="Proteomes" id="UP000492821"/>
    </source>
</evidence>
<dbReference type="AlphaFoldDB" id="A0A7E4VVN8"/>
<dbReference type="GO" id="GO:0005886">
    <property type="term" value="C:plasma membrane"/>
    <property type="evidence" value="ECO:0007669"/>
    <property type="project" value="TreeGrafter"/>
</dbReference>
<protein>
    <submittedName>
        <fullName evidence="6">CUB domain-containing protein</fullName>
    </submittedName>
</protein>
<dbReference type="SMART" id="SM00192">
    <property type="entry name" value="LDLa"/>
    <property type="match status" value="1"/>
</dbReference>
<feature type="domain" description="CUB" evidence="4">
    <location>
        <begin position="1"/>
        <end position="100"/>
    </location>
</feature>
<dbReference type="InterPro" id="IPR002172">
    <property type="entry name" value="LDrepeatLR_classA_rpt"/>
</dbReference>
<organism evidence="5 6">
    <name type="scientific">Panagrellus redivivus</name>
    <name type="common">Microworm</name>
    <dbReference type="NCBI Taxonomy" id="6233"/>
    <lineage>
        <taxon>Eukaryota</taxon>
        <taxon>Metazoa</taxon>
        <taxon>Ecdysozoa</taxon>
        <taxon>Nematoda</taxon>
        <taxon>Chromadorea</taxon>
        <taxon>Rhabditida</taxon>
        <taxon>Tylenchina</taxon>
        <taxon>Panagrolaimomorpha</taxon>
        <taxon>Panagrolaimoidea</taxon>
        <taxon>Panagrolaimidae</taxon>
        <taxon>Panagrellus</taxon>
    </lineage>
</organism>
<dbReference type="SMART" id="SM00042">
    <property type="entry name" value="CUB"/>
    <property type="match status" value="2"/>
</dbReference>
<evidence type="ECO:0000313" key="6">
    <source>
        <dbReference type="WBParaSite" id="Pan_g3731.t1"/>
    </source>
</evidence>
<reference evidence="6" key="2">
    <citation type="submission" date="2020-10" db="UniProtKB">
        <authorList>
            <consortium name="WormBaseParasite"/>
        </authorList>
    </citation>
    <scope>IDENTIFICATION</scope>
</reference>
<dbReference type="PANTHER" id="PTHR47537">
    <property type="entry name" value="CUBILIN"/>
    <property type="match status" value="1"/>
</dbReference>
<dbReference type="PANTHER" id="PTHR47537:SF5">
    <property type="entry name" value="CUB DOMAIN-CONTAINING PROTEIN"/>
    <property type="match status" value="1"/>
</dbReference>
<keyword evidence="5" id="KW-1185">Reference proteome</keyword>
<keyword evidence="3" id="KW-0812">Transmembrane</keyword>
<dbReference type="CDD" id="cd00041">
    <property type="entry name" value="CUB"/>
    <property type="match status" value="2"/>
</dbReference>
<dbReference type="Proteomes" id="UP000492821">
    <property type="component" value="Unassembled WGS sequence"/>
</dbReference>
<accession>A0A7E4VVN8</accession>
<feature type="transmembrane region" description="Helical" evidence="3">
    <location>
        <begin position="334"/>
        <end position="355"/>
    </location>
</feature>
<dbReference type="CDD" id="cd00112">
    <property type="entry name" value="LDLa"/>
    <property type="match status" value="1"/>
</dbReference>
<dbReference type="InterPro" id="IPR053207">
    <property type="entry name" value="Non-NMDA_GluR_Accessory"/>
</dbReference>
<sequence>MGYGGNMRCVYNLTAGPGFTVQLTFVDFELEDKYSKSEQCLKDYVLLNVHDHEGREHVGKRYCGTEAPPPLRTMQPAVELAFVTTHASLRRGWKLQYEFVPEAQVFEPPSTYNDPDIRHQWECGGHSSADAIDGEIMSPGFPSTYPRDVTCNWLIRVPIGKRIYVRLIHLELTPTVAGCDKVSLFINDGYKQELLEHPSSRKWMDQSSIMKFCGSQSYYNEEGMKSYLSEGNRVIIRFVAKAAPLPEQFAVFEEEGRPIGFKLFWTTVEGLIDADDPPCEGFMCRGGEFCIDNGHKICAERTKLCIDKSLQCNGVSNCAENDNSDEANCYSNHIIATATSVFTALLIFTVMLILYHKLTMRREIHRRLHERAKKLRQSIEAAAKEAALEPPEESGTGLMIPRVKVTPMQSPKQPTIPVNPPRSPFFTAFSGLDPVLMGPLLTTTRGSENGSFRTTNVCLQPPKSSQMMHHGSDAGENSTWMLLSHSQFHNKPHLDEILGLTQSAEV</sequence>
<comment type="caution">
    <text evidence="2">Lacks conserved residue(s) required for the propagation of feature annotation.</text>
</comment>
<keyword evidence="3" id="KW-0472">Membrane</keyword>
<proteinExistence type="predicted"/>
<evidence type="ECO:0000259" key="4">
    <source>
        <dbReference type="PROSITE" id="PS01180"/>
    </source>
</evidence>
<name>A0A7E4VVN8_PANRE</name>
<dbReference type="SUPFAM" id="SSF49854">
    <property type="entry name" value="Spermadhesin, CUB domain"/>
    <property type="match status" value="2"/>
</dbReference>
<feature type="domain" description="CUB" evidence="4">
    <location>
        <begin position="123"/>
        <end position="268"/>
    </location>
</feature>
<dbReference type="InterPro" id="IPR000859">
    <property type="entry name" value="CUB_dom"/>
</dbReference>
<keyword evidence="3" id="KW-1133">Transmembrane helix</keyword>
<dbReference type="Pfam" id="PF00431">
    <property type="entry name" value="CUB"/>
    <property type="match status" value="2"/>
</dbReference>
<dbReference type="WBParaSite" id="Pan_g3731.t1">
    <property type="protein sequence ID" value="Pan_g3731.t1"/>
    <property type="gene ID" value="Pan_g3731"/>
</dbReference>
<evidence type="ECO:0000256" key="3">
    <source>
        <dbReference type="SAM" id="Phobius"/>
    </source>
</evidence>
<dbReference type="PROSITE" id="PS01180">
    <property type="entry name" value="CUB"/>
    <property type="match status" value="2"/>
</dbReference>
<reference evidence="5" key="1">
    <citation type="journal article" date="2013" name="Genetics">
        <title>The draft genome and transcriptome of Panagrellus redivivus are shaped by the harsh demands of a free-living lifestyle.</title>
        <authorList>
            <person name="Srinivasan J."/>
            <person name="Dillman A.R."/>
            <person name="Macchietto M.G."/>
            <person name="Heikkinen L."/>
            <person name="Lakso M."/>
            <person name="Fracchia K.M."/>
            <person name="Antoshechkin I."/>
            <person name="Mortazavi A."/>
            <person name="Wong G."/>
            <person name="Sternberg P.W."/>
        </authorList>
    </citation>
    <scope>NUCLEOTIDE SEQUENCE [LARGE SCALE GENOMIC DNA]</scope>
    <source>
        <strain evidence="5">MT8872</strain>
    </source>
</reference>
<dbReference type="Gene3D" id="2.60.120.290">
    <property type="entry name" value="Spermadhesin, CUB domain"/>
    <property type="match status" value="2"/>
</dbReference>
<evidence type="ECO:0000256" key="1">
    <source>
        <dbReference type="ARBA" id="ARBA00023157"/>
    </source>
</evidence>
<dbReference type="InterPro" id="IPR035914">
    <property type="entry name" value="Sperma_CUB_dom_sf"/>
</dbReference>
<keyword evidence="1" id="KW-1015">Disulfide bond</keyword>